<name>A0A2S7KVL9_9FLAO</name>
<accession>A0A2S7KVL9</accession>
<evidence type="ECO:0000313" key="2">
    <source>
        <dbReference type="Proteomes" id="UP000239522"/>
    </source>
</evidence>
<evidence type="ECO:0000313" key="1">
    <source>
        <dbReference type="EMBL" id="PQB06646.1"/>
    </source>
</evidence>
<organism evidence="1 2">
    <name type="scientific">Polaribacter filamentus</name>
    <dbReference type="NCBI Taxonomy" id="53483"/>
    <lineage>
        <taxon>Bacteria</taxon>
        <taxon>Pseudomonadati</taxon>
        <taxon>Bacteroidota</taxon>
        <taxon>Flavobacteriia</taxon>
        <taxon>Flavobacteriales</taxon>
        <taxon>Flavobacteriaceae</taxon>
    </lineage>
</organism>
<protein>
    <submittedName>
        <fullName evidence="1">Uncharacterized protein</fullName>
    </submittedName>
</protein>
<dbReference type="AlphaFoldDB" id="A0A2S7KVL9"/>
<comment type="caution">
    <text evidence="1">The sequence shown here is derived from an EMBL/GenBank/DDBJ whole genome shotgun (WGS) entry which is preliminary data.</text>
</comment>
<proteinExistence type="predicted"/>
<reference evidence="1 2" key="1">
    <citation type="submission" date="2016-11" db="EMBL/GenBank/DDBJ databases">
        <title>Trade-off between light-utilization and light-protection in marine flavobacteria.</title>
        <authorList>
            <person name="Kumagai Y."/>
        </authorList>
    </citation>
    <scope>NUCLEOTIDE SEQUENCE [LARGE SCALE GENOMIC DNA]</scope>
    <source>
        <strain evidence="1 2">ATCC 700397</strain>
    </source>
</reference>
<gene>
    <name evidence="1" type="ORF">BST83_05355</name>
</gene>
<dbReference type="EMBL" id="MQUA01000013">
    <property type="protein sequence ID" value="PQB06646.1"/>
    <property type="molecule type" value="Genomic_DNA"/>
</dbReference>
<dbReference type="Proteomes" id="UP000239522">
    <property type="component" value="Unassembled WGS sequence"/>
</dbReference>
<keyword evidence="2" id="KW-1185">Reference proteome</keyword>
<sequence>MQMKYALLNRKAITSGALTTVPNESVFMKYLLKRLKERTEQYLSAGPLFNMIEDPVINKTKIGNQPKYAPIRRTKGEGGDFIFIKIK</sequence>